<evidence type="ECO:0000256" key="7">
    <source>
        <dbReference type="ARBA" id="ARBA00022807"/>
    </source>
</evidence>
<gene>
    <name evidence="11" type="ORF">AX774_g3687</name>
</gene>
<dbReference type="OrthoDB" id="289038at2759"/>
<evidence type="ECO:0000256" key="3">
    <source>
        <dbReference type="ARBA" id="ARBA00012759"/>
    </source>
</evidence>
<evidence type="ECO:0000259" key="9">
    <source>
        <dbReference type="Pfam" id="PF12436"/>
    </source>
</evidence>
<evidence type="ECO:0000256" key="2">
    <source>
        <dbReference type="ARBA" id="ARBA00009085"/>
    </source>
</evidence>
<dbReference type="EC" id="3.4.19.12" evidence="3"/>
<dbReference type="GO" id="GO:0006508">
    <property type="term" value="P:proteolysis"/>
    <property type="evidence" value="ECO:0007669"/>
    <property type="project" value="UniProtKB-KW"/>
</dbReference>
<evidence type="ECO:0000256" key="6">
    <source>
        <dbReference type="ARBA" id="ARBA00022801"/>
    </source>
</evidence>
<sequence>MRKDMKLTDLKQHIADAIQSNVKDLRFWTFMRRHNGTIRIDSPLVDTPADFQLRQIQLTRVLSYQLPVLYVENLSNYDTTTTDLDYTRLTCTNNIIIHIKYYDPFLKKLSGVGNLFLNESTCFRQILPNLCHFRNLPFPQDFLLYEEVYPGSISRLSLDSSLKEAQFQSGDILTFQLPIPNNGPNNLDLPTIPDYYDYLFHCVSVTFSPIPSSSSLSSPPSPPPPHPSSSLASKSVTLNLNLNLPYSSVASQLATALNISDPSKLRISSSPSSSPPLRILPSTSLADLLPYINKQSLPSIAEHSLYYELLDLSLDQLDKLRSFSITFTASSLRSSHSFDILVDKSASCQLLFALCYPKISAFLTDSSSSLPNPLPIRFYLVSNCQISTVLSASDLISSIPEFPTPSIIAELLPSVTDLPLSSSPSLTSSLSPPPSSLPTISINVFHFHKILSHTHSIPFLLTLFPNEPFFPDTALRIKSKLGITSDKEFSKILFYFVPHSATTKAESRPLLPPPTSSSPPPPPPPLPAPAPALPSDNLNDLQKCQGKDPDLDLSSDLSLPNPFYLYHLITNQNDSLAIEHPDRKANKYMTDSSAIKILN</sequence>
<dbReference type="AlphaFoldDB" id="A0A1R1PPJ1"/>
<dbReference type="Pfam" id="PF12436">
    <property type="entry name" value="USP7_ICP0_bdg"/>
    <property type="match status" value="1"/>
</dbReference>
<reference evidence="12" key="1">
    <citation type="submission" date="2017-01" db="EMBL/GenBank/DDBJ databases">
        <authorList>
            <person name="Wang Y."/>
            <person name="White M."/>
            <person name="Kvist S."/>
            <person name="Moncalvo J.-M."/>
        </authorList>
    </citation>
    <scope>NUCLEOTIDE SEQUENCE [LARGE SCALE GENOMIC DNA]</scope>
    <source>
        <strain evidence="12">COL-18-3</strain>
    </source>
</reference>
<dbReference type="GO" id="GO:0004843">
    <property type="term" value="F:cysteine-type deubiquitinase activity"/>
    <property type="evidence" value="ECO:0007669"/>
    <property type="project" value="UniProtKB-EC"/>
</dbReference>
<dbReference type="EMBL" id="LSSK01000583">
    <property type="protein sequence ID" value="OMH82823.1"/>
    <property type="molecule type" value="Genomic_DNA"/>
</dbReference>
<evidence type="ECO:0000256" key="4">
    <source>
        <dbReference type="ARBA" id="ARBA00022670"/>
    </source>
</evidence>
<evidence type="ECO:0000259" key="10">
    <source>
        <dbReference type="Pfam" id="PF14533"/>
    </source>
</evidence>
<evidence type="ECO:0000313" key="12">
    <source>
        <dbReference type="Proteomes" id="UP000188320"/>
    </source>
</evidence>
<comment type="caution">
    <text evidence="11">The sequence shown here is derived from an EMBL/GenBank/DDBJ whole genome shotgun (WGS) entry which is preliminary data.</text>
</comment>
<keyword evidence="12" id="KW-1185">Reference proteome</keyword>
<evidence type="ECO:0000313" key="11">
    <source>
        <dbReference type="EMBL" id="OMH82823.1"/>
    </source>
</evidence>
<dbReference type="InterPro" id="IPR024729">
    <property type="entry name" value="USP7_ICP0-binding_dom"/>
</dbReference>
<dbReference type="Pfam" id="PF14533">
    <property type="entry name" value="USP7_C2"/>
    <property type="match status" value="1"/>
</dbReference>
<evidence type="ECO:0000256" key="8">
    <source>
        <dbReference type="SAM" id="MobiDB-lite"/>
    </source>
</evidence>
<evidence type="ECO:0000256" key="1">
    <source>
        <dbReference type="ARBA" id="ARBA00000707"/>
    </source>
</evidence>
<feature type="domain" description="Ubiquitin carboxyl-terminal hydrolase 7 ICP0-binding" evidence="9">
    <location>
        <begin position="25"/>
        <end position="281"/>
    </location>
</feature>
<name>A0A1R1PPJ1_ZANCU</name>
<evidence type="ECO:0000256" key="5">
    <source>
        <dbReference type="ARBA" id="ARBA00022786"/>
    </source>
</evidence>
<protein>
    <recommendedName>
        <fullName evidence="3">ubiquitinyl hydrolase 1</fullName>
        <ecNumber evidence="3">3.4.19.12</ecNumber>
    </recommendedName>
</protein>
<keyword evidence="7" id="KW-0788">Thiol protease</keyword>
<proteinExistence type="inferred from homology"/>
<comment type="similarity">
    <text evidence="2">Belongs to the peptidase C19 family.</text>
</comment>
<feature type="compositionally biased region" description="Pro residues" evidence="8">
    <location>
        <begin position="510"/>
        <end position="532"/>
    </location>
</feature>
<organism evidence="11 12">
    <name type="scientific">Zancudomyces culisetae</name>
    <name type="common">Gut fungus</name>
    <name type="synonym">Smittium culisetae</name>
    <dbReference type="NCBI Taxonomy" id="1213189"/>
    <lineage>
        <taxon>Eukaryota</taxon>
        <taxon>Fungi</taxon>
        <taxon>Fungi incertae sedis</taxon>
        <taxon>Zoopagomycota</taxon>
        <taxon>Kickxellomycotina</taxon>
        <taxon>Harpellomycetes</taxon>
        <taxon>Harpellales</taxon>
        <taxon>Legeriomycetaceae</taxon>
        <taxon>Zancudomyces</taxon>
    </lineage>
</organism>
<dbReference type="Proteomes" id="UP000188320">
    <property type="component" value="Unassembled WGS sequence"/>
</dbReference>
<feature type="region of interest" description="Disordered" evidence="8">
    <location>
        <begin position="505"/>
        <end position="552"/>
    </location>
</feature>
<comment type="catalytic activity">
    <reaction evidence="1">
        <text>Thiol-dependent hydrolysis of ester, thioester, amide, peptide and isopeptide bonds formed by the C-terminal Gly of ubiquitin (a 76-residue protein attached to proteins as an intracellular targeting signal).</text>
        <dbReference type="EC" id="3.4.19.12"/>
    </reaction>
</comment>
<feature type="domain" description="Ubiquitin carboxyl-terminal hydrolase C-terminal" evidence="10">
    <location>
        <begin position="305"/>
        <end position="583"/>
    </location>
</feature>
<keyword evidence="4" id="KW-0645">Protease</keyword>
<dbReference type="InterPro" id="IPR029346">
    <property type="entry name" value="USP_C"/>
</dbReference>
<keyword evidence="5" id="KW-0833">Ubl conjugation pathway</keyword>
<dbReference type="Gene3D" id="3.10.20.90">
    <property type="entry name" value="Phosphatidylinositol 3-kinase Catalytic Subunit, Chain A, domain 1"/>
    <property type="match status" value="2"/>
</dbReference>
<accession>A0A1R1PPJ1</accession>
<keyword evidence="6 11" id="KW-0378">Hydrolase</keyword>